<reference evidence="12 13" key="1">
    <citation type="submission" date="2019-07" db="EMBL/GenBank/DDBJ databases">
        <title>Draft genome assembly of a fouling barnacle, Amphibalanus amphitrite (Darwin, 1854): The first reference genome for Thecostraca.</title>
        <authorList>
            <person name="Kim W."/>
        </authorList>
    </citation>
    <scope>NUCLEOTIDE SEQUENCE [LARGE SCALE GENOMIC DNA]</scope>
    <source>
        <strain evidence="12">SNU_AA5</strain>
        <tissue evidence="12">Soma without cirri and trophi</tissue>
    </source>
</reference>
<dbReference type="OrthoDB" id="6377508at2759"/>
<organism evidence="12 13">
    <name type="scientific">Amphibalanus amphitrite</name>
    <name type="common">Striped barnacle</name>
    <name type="synonym">Balanus amphitrite</name>
    <dbReference type="NCBI Taxonomy" id="1232801"/>
    <lineage>
        <taxon>Eukaryota</taxon>
        <taxon>Metazoa</taxon>
        <taxon>Ecdysozoa</taxon>
        <taxon>Arthropoda</taxon>
        <taxon>Crustacea</taxon>
        <taxon>Multicrustacea</taxon>
        <taxon>Cirripedia</taxon>
        <taxon>Thoracica</taxon>
        <taxon>Thoracicalcarea</taxon>
        <taxon>Balanomorpha</taxon>
        <taxon>Balanoidea</taxon>
        <taxon>Balanidae</taxon>
        <taxon>Amphibalaninae</taxon>
        <taxon>Amphibalanus</taxon>
    </lineage>
</organism>
<evidence type="ECO:0000256" key="6">
    <source>
        <dbReference type="ARBA" id="ARBA00023136"/>
    </source>
</evidence>
<evidence type="ECO:0000256" key="5">
    <source>
        <dbReference type="ARBA" id="ARBA00023040"/>
    </source>
</evidence>
<evidence type="ECO:0000313" key="12">
    <source>
        <dbReference type="EMBL" id="KAF0302139.1"/>
    </source>
</evidence>
<dbReference type="PROSITE" id="PS00237">
    <property type="entry name" value="G_PROTEIN_RECEP_F1_1"/>
    <property type="match status" value="1"/>
</dbReference>
<feature type="domain" description="G-protein coupled receptors family 1 profile" evidence="11">
    <location>
        <begin position="57"/>
        <end position="177"/>
    </location>
</feature>
<gene>
    <name evidence="12" type="primary">TACR2_1</name>
    <name evidence="12" type="ORF">FJT64_025744</name>
</gene>
<dbReference type="InterPro" id="IPR000276">
    <property type="entry name" value="GPCR_Rhodpsn"/>
</dbReference>
<dbReference type="PANTHER" id="PTHR24243">
    <property type="entry name" value="G-PROTEIN COUPLED RECEPTOR"/>
    <property type="match status" value="1"/>
</dbReference>
<keyword evidence="6 10" id="KW-0472">Membrane</keyword>
<dbReference type="InterPro" id="IPR017452">
    <property type="entry name" value="GPCR_Rhodpsn_7TM"/>
</dbReference>
<protein>
    <submittedName>
        <fullName evidence="12">Substance-K receptor</fullName>
    </submittedName>
</protein>
<feature type="transmembrane region" description="Helical" evidence="10">
    <location>
        <begin position="121"/>
        <end position="143"/>
    </location>
</feature>
<evidence type="ECO:0000256" key="8">
    <source>
        <dbReference type="ARBA" id="ARBA00023224"/>
    </source>
</evidence>
<proteinExistence type="inferred from homology"/>
<evidence type="ECO:0000256" key="4">
    <source>
        <dbReference type="ARBA" id="ARBA00022989"/>
    </source>
</evidence>
<dbReference type="Pfam" id="PF00001">
    <property type="entry name" value="7tm_1"/>
    <property type="match status" value="1"/>
</dbReference>
<keyword evidence="5 9" id="KW-0297">G-protein coupled receptor</keyword>
<accession>A0A6A4WAA0</accession>
<comment type="caution">
    <text evidence="12">The sequence shown here is derived from an EMBL/GenBank/DDBJ whole genome shotgun (WGS) entry which is preliminary data.</text>
</comment>
<dbReference type="SUPFAM" id="SSF81321">
    <property type="entry name" value="Family A G protein-coupled receptor-like"/>
    <property type="match status" value="1"/>
</dbReference>
<name>A0A6A4WAA0_AMPAM</name>
<feature type="transmembrane region" description="Helical" evidence="10">
    <location>
        <begin position="48"/>
        <end position="68"/>
    </location>
</feature>
<dbReference type="AlphaFoldDB" id="A0A6A4WAA0"/>
<comment type="similarity">
    <text evidence="2 9">Belongs to the G-protein coupled receptor 1 family.</text>
</comment>
<keyword evidence="8 9" id="KW-0807">Transducer</keyword>
<evidence type="ECO:0000256" key="9">
    <source>
        <dbReference type="RuleBase" id="RU000688"/>
    </source>
</evidence>
<evidence type="ECO:0000259" key="11">
    <source>
        <dbReference type="PROSITE" id="PS50262"/>
    </source>
</evidence>
<keyword evidence="13" id="KW-1185">Reference proteome</keyword>
<evidence type="ECO:0000313" key="13">
    <source>
        <dbReference type="Proteomes" id="UP000440578"/>
    </source>
</evidence>
<dbReference type="PANTHER" id="PTHR24243:SF208">
    <property type="entry name" value="PYROKININ-1 RECEPTOR"/>
    <property type="match status" value="1"/>
</dbReference>
<dbReference type="GO" id="GO:0016020">
    <property type="term" value="C:membrane"/>
    <property type="evidence" value="ECO:0007669"/>
    <property type="project" value="UniProtKB-SubCell"/>
</dbReference>
<feature type="transmembrane region" description="Helical" evidence="10">
    <location>
        <begin position="89"/>
        <end position="109"/>
    </location>
</feature>
<keyword evidence="7 9" id="KW-0675">Receptor</keyword>
<sequence length="177" mass="19485">MLDPVQSRHAMDPDLKGSECLNFSTDIFGNYNFSENDMPPLPALETGHVIKVLTALTASVLTLTAIACDRFVAVMFPLRARRSQTGRRVGIIIAGIWVVSMAAALPLLIHRHLLEIQVAVALFFAPIAVMGGAYTLIVWRLWLSPFPSQGMESQIHQSNGSKKRVVKMVVLVMVVFV</sequence>
<dbReference type="Gene3D" id="1.20.1070.10">
    <property type="entry name" value="Rhodopsin 7-helix transmembrane proteins"/>
    <property type="match status" value="2"/>
</dbReference>
<comment type="subcellular location">
    <subcellularLocation>
        <location evidence="1">Membrane</location>
        <topology evidence="1">Multi-pass membrane protein</topology>
    </subcellularLocation>
</comment>
<evidence type="ECO:0000256" key="2">
    <source>
        <dbReference type="ARBA" id="ARBA00010663"/>
    </source>
</evidence>
<evidence type="ECO:0000256" key="3">
    <source>
        <dbReference type="ARBA" id="ARBA00022692"/>
    </source>
</evidence>
<dbReference type="Proteomes" id="UP000440578">
    <property type="component" value="Unassembled WGS sequence"/>
</dbReference>
<dbReference type="PRINTS" id="PR00237">
    <property type="entry name" value="GPCRRHODOPSN"/>
</dbReference>
<evidence type="ECO:0000256" key="7">
    <source>
        <dbReference type="ARBA" id="ARBA00023170"/>
    </source>
</evidence>
<dbReference type="GO" id="GO:0004930">
    <property type="term" value="F:G protein-coupled receptor activity"/>
    <property type="evidence" value="ECO:0007669"/>
    <property type="project" value="UniProtKB-KW"/>
</dbReference>
<evidence type="ECO:0000256" key="10">
    <source>
        <dbReference type="SAM" id="Phobius"/>
    </source>
</evidence>
<dbReference type="EMBL" id="VIIS01001088">
    <property type="protein sequence ID" value="KAF0302139.1"/>
    <property type="molecule type" value="Genomic_DNA"/>
</dbReference>
<evidence type="ECO:0000256" key="1">
    <source>
        <dbReference type="ARBA" id="ARBA00004141"/>
    </source>
</evidence>
<dbReference type="PROSITE" id="PS50262">
    <property type="entry name" value="G_PROTEIN_RECEP_F1_2"/>
    <property type="match status" value="1"/>
</dbReference>
<keyword evidence="4 10" id="KW-1133">Transmembrane helix</keyword>
<keyword evidence="3 9" id="KW-0812">Transmembrane</keyword>